<dbReference type="InterPro" id="IPR020846">
    <property type="entry name" value="MFS_dom"/>
</dbReference>
<dbReference type="PANTHER" id="PTHR43385:SF1">
    <property type="entry name" value="RIBOFLAVIN TRANSPORTER RIBJ"/>
    <property type="match status" value="1"/>
</dbReference>
<evidence type="ECO:0000259" key="7">
    <source>
        <dbReference type="PROSITE" id="PS50850"/>
    </source>
</evidence>
<evidence type="ECO:0000313" key="9">
    <source>
        <dbReference type="Proteomes" id="UP001179280"/>
    </source>
</evidence>
<dbReference type="Gene3D" id="1.20.1250.20">
    <property type="entry name" value="MFS general substrate transporter like domains"/>
    <property type="match status" value="1"/>
</dbReference>
<dbReference type="SUPFAM" id="SSF103473">
    <property type="entry name" value="MFS general substrate transporter"/>
    <property type="match status" value="1"/>
</dbReference>
<dbReference type="RefSeq" id="WP_204467471.1">
    <property type="nucleotide sequence ID" value="NZ_JAFBCV010000011.1"/>
</dbReference>
<proteinExistence type="predicted"/>
<dbReference type="InterPro" id="IPR011701">
    <property type="entry name" value="MFS"/>
</dbReference>
<feature type="transmembrane region" description="Helical" evidence="6">
    <location>
        <begin position="114"/>
        <end position="136"/>
    </location>
</feature>
<gene>
    <name evidence="8" type="ORF">JOC54_003333</name>
</gene>
<evidence type="ECO:0000313" key="8">
    <source>
        <dbReference type="EMBL" id="MBM7840053.1"/>
    </source>
</evidence>
<keyword evidence="5 6" id="KW-0472">Membrane</keyword>
<keyword evidence="4 6" id="KW-1133">Transmembrane helix</keyword>
<name>A0ABS2SWZ1_9BACI</name>
<feature type="transmembrane region" description="Helical" evidence="6">
    <location>
        <begin position="20"/>
        <end position="41"/>
    </location>
</feature>
<dbReference type="InterPro" id="IPR052983">
    <property type="entry name" value="MFS_Riboflavin_Transporter"/>
</dbReference>
<dbReference type="PANTHER" id="PTHR43385">
    <property type="entry name" value="RIBOFLAVIN TRANSPORTER RIBJ"/>
    <property type="match status" value="1"/>
</dbReference>
<dbReference type="PROSITE" id="PS50850">
    <property type="entry name" value="MFS"/>
    <property type="match status" value="1"/>
</dbReference>
<evidence type="ECO:0000256" key="2">
    <source>
        <dbReference type="ARBA" id="ARBA00022448"/>
    </source>
</evidence>
<dbReference type="EMBL" id="JAFBCV010000011">
    <property type="protein sequence ID" value="MBM7840053.1"/>
    <property type="molecule type" value="Genomic_DNA"/>
</dbReference>
<feature type="transmembrane region" description="Helical" evidence="6">
    <location>
        <begin position="47"/>
        <end position="70"/>
    </location>
</feature>
<protein>
    <submittedName>
        <fullName evidence="8">OFA family oxalate/formate antiporter-like MFS transporter</fullName>
    </submittedName>
</protein>
<evidence type="ECO:0000256" key="4">
    <source>
        <dbReference type="ARBA" id="ARBA00022989"/>
    </source>
</evidence>
<comment type="caution">
    <text evidence="8">The sequence shown here is derived from an EMBL/GenBank/DDBJ whole genome shotgun (WGS) entry which is preliminary data.</text>
</comment>
<reference evidence="8" key="1">
    <citation type="submission" date="2021-01" db="EMBL/GenBank/DDBJ databases">
        <title>Genomic Encyclopedia of Type Strains, Phase IV (KMG-IV): sequencing the most valuable type-strain genomes for metagenomic binning, comparative biology and taxonomic classification.</title>
        <authorList>
            <person name="Goeker M."/>
        </authorList>
    </citation>
    <scope>NUCLEOTIDE SEQUENCE</scope>
    <source>
        <strain evidence="8">DSM 21943</strain>
    </source>
</reference>
<evidence type="ECO:0000256" key="5">
    <source>
        <dbReference type="ARBA" id="ARBA00023136"/>
    </source>
</evidence>
<organism evidence="8 9">
    <name type="scientific">Shouchella xiaoxiensis</name>
    <dbReference type="NCBI Taxonomy" id="766895"/>
    <lineage>
        <taxon>Bacteria</taxon>
        <taxon>Bacillati</taxon>
        <taxon>Bacillota</taxon>
        <taxon>Bacilli</taxon>
        <taxon>Bacillales</taxon>
        <taxon>Bacillaceae</taxon>
        <taxon>Shouchella</taxon>
    </lineage>
</organism>
<keyword evidence="2" id="KW-0813">Transport</keyword>
<dbReference type="InterPro" id="IPR036259">
    <property type="entry name" value="MFS_trans_sf"/>
</dbReference>
<keyword evidence="3 6" id="KW-0812">Transmembrane</keyword>
<feature type="domain" description="Major facilitator superfamily (MFS) profile" evidence="7">
    <location>
        <begin position="1"/>
        <end position="144"/>
    </location>
</feature>
<comment type="subcellular location">
    <subcellularLocation>
        <location evidence="1">Cell membrane</location>
        <topology evidence="1">Multi-pass membrane protein</topology>
    </subcellularLocation>
</comment>
<evidence type="ECO:0000256" key="1">
    <source>
        <dbReference type="ARBA" id="ARBA00004651"/>
    </source>
</evidence>
<accession>A0ABS2SWZ1</accession>
<evidence type="ECO:0000256" key="3">
    <source>
        <dbReference type="ARBA" id="ARBA00022692"/>
    </source>
</evidence>
<evidence type="ECO:0000256" key="6">
    <source>
        <dbReference type="SAM" id="Phobius"/>
    </source>
</evidence>
<keyword evidence="9" id="KW-1185">Reference proteome</keyword>
<sequence>MSTLSNFVGRLSFGVIYDRFGSYISLMINLIMTITALLLMTMDTNTVFSTLCIVLLGFSFGGLLVVFPPLTKTTFGEKNFGMNYAIVFLGYSGGAFVGPRIASYFQETTGSFTTAYIVAAILGGIGVGLVALIVYVNKRRAKLA</sequence>
<dbReference type="Pfam" id="PF07690">
    <property type="entry name" value="MFS_1"/>
    <property type="match status" value="1"/>
</dbReference>
<feature type="transmembrane region" description="Helical" evidence="6">
    <location>
        <begin position="82"/>
        <end position="102"/>
    </location>
</feature>
<dbReference type="Proteomes" id="UP001179280">
    <property type="component" value="Unassembled WGS sequence"/>
</dbReference>